<dbReference type="GO" id="GO:0016020">
    <property type="term" value="C:membrane"/>
    <property type="evidence" value="ECO:0007669"/>
    <property type="project" value="GOC"/>
</dbReference>
<comment type="caution">
    <text evidence="4">The sequence shown here is derived from an EMBL/GenBank/DDBJ whole genome shotgun (WGS) entry which is preliminary data.</text>
</comment>
<dbReference type="PANTHER" id="PTHR31302:SF31">
    <property type="entry name" value="PHOSPHODIESTERASE YAEI"/>
    <property type="match status" value="1"/>
</dbReference>
<gene>
    <name evidence="4" type="ORF">CLOBOL_06564</name>
</gene>
<keyword evidence="2" id="KW-0378">Hydrolase</keyword>
<dbReference type="GO" id="GO:0008758">
    <property type="term" value="F:UDP-2,3-diacylglucosamine hydrolase activity"/>
    <property type="evidence" value="ECO:0007669"/>
    <property type="project" value="TreeGrafter"/>
</dbReference>
<dbReference type="eggNOG" id="COG1408">
    <property type="taxonomic scope" value="Bacteria"/>
</dbReference>
<dbReference type="AlphaFoldDB" id="A8S3C1"/>
<evidence type="ECO:0000259" key="3">
    <source>
        <dbReference type="Pfam" id="PF00149"/>
    </source>
</evidence>
<accession>A8S3C1</accession>
<dbReference type="Proteomes" id="UP000005396">
    <property type="component" value="Unassembled WGS sequence"/>
</dbReference>
<proteinExistence type="predicted"/>
<dbReference type="InterPro" id="IPR029052">
    <property type="entry name" value="Metallo-depent_PP-like"/>
</dbReference>
<reference evidence="4 5" key="1">
    <citation type="submission" date="2007-08" db="EMBL/GenBank/DDBJ databases">
        <authorList>
            <person name="Fulton L."/>
            <person name="Clifton S."/>
            <person name="Fulton B."/>
            <person name="Xu J."/>
            <person name="Minx P."/>
            <person name="Pepin K.H."/>
            <person name="Johnson M."/>
            <person name="Thiruvilangam P."/>
            <person name="Bhonagiri V."/>
            <person name="Nash W.E."/>
            <person name="Mardis E.R."/>
            <person name="Wilson R.K."/>
        </authorList>
    </citation>
    <scope>NUCLEOTIDE SEQUENCE [LARGE SCALE GENOMIC DNA]</scope>
    <source>
        <strain evidence="5">ATCC BAA-613 / DSM 15670 / CCUG 46953 / JCM 12243 / WAL 16351</strain>
    </source>
</reference>
<dbReference type="PaxDb" id="411902-CLOBOL_06564"/>
<evidence type="ECO:0000256" key="1">
    <source>
        <dbReference type="ARBA" id="ARBA00022723"/>
    </source>
</evidence>
<dbReference type="PROSITE" id="PS51257">
    <property type="entry name" value="PROKAR_LIPOPROTEIN"/>
    <property type="match status" value="1"/>
</dbReference>
<protein>
    <recommendedName>
        <fullName evidence="3">Calcineurin-like phosphoesterase domain-containing protein</fullName>
    </recommendedName>
</protein>
<sequence length="293" mass="33128">MNYMWKEAVSLAAAAGAACMLRSEYEKKHFSVEVTEIISPKLERDRNLIFLSDLHNNEFGRDNGELVAAIHRLNPDAVLSGGDMMVCKGKRDIKVPLKLFRQLAASYPVYCGNGNHENRMVWERSLYGDLYEEYRDAMTAMGVSYLEDSCAFLGRDLRIAGLDLAPCFYRKALYQKVPPMPPGYLERKLGKGPSDCKEEPFTILLAHSPLYFDSYARWGADLTLAGHFHGGTIRIPGLGGVMTPQYQFFLPWCAGDFERDGKRMIVSRGLGTHSINIRLNNRPQLVLIRLRRA</sequence>
<dbReference type="PANTHER" id="PTHR31302">
    <property type="entry name" value="TRANSMEMBRANE PROTEIN WITH METALLOPHOSPHOESTERASE DOMAIN-RELATED"/>
    <property type="match status" value="1"/>
</dbReference>
<evidence type="ECO:0000256" key="2">
    <source>
        <dbReference type="ARBA" id="ARBA00022801"/>
    </source>
</evidence>
<dbReference type="InterPro" id="IPR004843">
    <property type="entry name" value="Calcineurin-like_PHP"/>
</dbReference>
<dbReference type="InterPro" id="IPR051158">
    <property type="entry name" value="Metallophosphoesterase_sf"/>
</dbReference>
<feature type="domain" description="Calcineurin-like phosphoesterase" evidence="3">
    <location>
        <begin position="48"/>
        <end position="229"/>
    </location>
</feature>
<evidence type="ECO:0000313" key="4">
    <source>
        <dbReference type="EMBL" id="EDP12932.1"/>
    </source>
</evidence>
<reference evidence="4 5" key="2">
    <citation type="submission" date="2007-09" db="EMBL/GenBank/DDBJ databases">
        <title>Draft genome sequence of Clostridium bolteae (ATCC BAA-613).</title>
        <authorList>
            <person name="Sudarsanam P."/>
            <person name="Ley R."/>
            <person name="Guruge J."/>
            <person name="Turnbaugh P.J."/>
            <person name="Mahowald M."/>
            <person name="Liep D."/>
            <person name="Gordon J."/>
        </authorList>
    </citation>
    <scope>NUCLEOTIDE SEQUENCE [LARGE SCALE GENOMIC DNA]</scope>
    <source>
        <strain evidence="5">ATCC BAA-613 / DSM 15670 / CCUG 46953 / JCM 12243 / WAL 16351</strain>
    </source>
</reference>
<keyword evidence="1" id="KW-0479">Metal-binding</keyword>
<evidence type="ECO:0000313" key="5">
    <source>
        <dbReference type="Proteomes" id="UP000005396"/>
    </source>
</evidence>
<dbReference type="GO" id="GO:0009245">
    <property type="term" value="P:lipid A biosynthetic process"/>
    <property type="evidence" value="ECO:0007669"/>
    <property type="project" value="TreeGrafter"/>
</dbReference>
<dbReference type="Pfam" id="PF00149">
    <property type="entry name" value="Metallophos"/>
    <property type="match status" value="1"/>
</dbReference>
<dbReference type="SUPFAM" id="SSF56300">
    <property type="entry name" value="Metallo-dependent phosphatases"/>
    <property type="match status" value="1"/>
</dbReference>
<name>A8S3C1_ENTBW</name>
<dbReference type="HOGENOM" id="CLU_025443_1_0_9"/>
<dbReference type="GO" id="GO:0046872">
    <property type="term" value="F:metal ion binding"/>
    <property type="evidence" value="ECO:0007669"/>
    <property type="project" value="UniProtKB-KW"/>
</dbReference>
<organism evidence="4 5">
    <name type="scientific">Enterocloster bolteae (strain ATCC BAA-613 / DSM 15670 / CCUG 46953 / JCM 12243 / WAL 16351)</name>
    <name type="common">Clostridium bolteae</name>
    <dbReference type="NCBI Taxonomy" id="411902"/>
    <lineage>
        <taxon>Bacteria</taxon>
        <taxon>Bacillati</taxon>
        <taxon>Bacillota</taxon>
        <taxon>Clostridia</taxon>
        <taxon>Lachnospirales</taxon>
        <taxon>Lachnospiraceae</taxon>
        <taxon>Enterocloster</taxon>
    </lineage>
</organism>
<dbReference type="EMBL" id="ABCC02000057">
    <property type="protein sequence ID" value="EDP12932.1"/>
    <property type="molecule type" value="Genomic_DNA"/>
</dbReference>
<dbReference type="Gene3D" id="3.60.21.10">
    <property type="match status" value="1"/>
</dbReference>